<evidence type="ECO:0000313" key="9">
    <source>
        <dbReference type="EMBL" id="MBF1414700.1"/>
    </source>
</evidence>
<dbReference type="PANTHER" id="PTHR30619">
    <property type="entry name" value="DNA INTERNALIZATION/COMPETENCE PROTEIN COMEC/REC2"/>
    <property type="match status" value="1"/>
</dbReference>
<dbReference type="GO" id="GO:0005886">
    <property type="term" value="C:plasma membrane"/>
    <property type="evidence" value="ECO:0007669"/>
    <property type="project" value="UniProtKB-SubCell"/>
</dbReference>
<keyword evidence="3 6" id="KW-0812">Transmembrane</keyword>
<organism evidence="9 10">
    <name type="scientific">Prevotella histicola</name>
    <dbReference type="NCBI Taxonomy" id="470565"/>
    <lineage>
        <taxon>Bacteria</taxon>
        <taxon>Pseudomonadati</taxon>
        <taxon>Bacteroidota</taxon>
        <taxon>Bacteroidia</taxon>
        <taxon>Bacteroidales</taxon>
        <taxon>Prevotellaceae</taxon>
        <taxon>Prevotella</taxon>
    </lineage>
</organism>
<evidence type="ECO:0000259" key="7">
    <source>
        <dbReference type="Pfam" id="PF03772"/>
    </source>
</evidence>
<feature type="transmembrane region" description="Helical" evidence="6">
    <location>
        <begin position="291"/>
        <end position="311"/>
    </location>
</feature>
<dbReference type="InterPro" id="IPR052159">
    <property type="entry name" value="Competence_DNA_uptake"/>
</dbReference>
<feature type="domain" description="DUF4131" evidence="8">
    <location>
        <begin position="37"/>
        <end position="181"/>
    </location>
</feature>
<keyword evidence="2" id="KW-1003">Cell membrane</keyword>
<dbReference type="InterPro" id="IPR025405">
    <property type="entry name" value="DUF4131"/>
</dbReference>
<evidence type="ECO:0000256" key="4">
    <source>
        <dbReference type="ARBA" id="ARBA00022989"/>
    </source>
</evidence>
<dbReference type="NCBIfam" id="TIGR00360">
    <property type="entry name" value="ComEC_N-term"/>
    <property type="match status" value="1"/>
</dbReference>
<comment type="caution">
    <text evidence="9">The sequence shown here is derived from an EMBL/GenBank/DDBJ whole genome shotgun (WGS) entry which is preliminary data.</text>
</comment>
<protein>
    <submittedName>
        <fullName evidence="9">ComEC/Rec2 family competence protein</fullName>
    </submittedName>
</protein>
<accession>A0A930HYT0</accession>
<feature type="transmembrane region" description="Helical" evidence="6">
    <location>
        <begin position="331"/>
        <end position="352"/>
    </location>
</feature>
<dbReference type="Proteomes" id="UP000757461">
    <property type="component" value="Unassembled WGS sequence"/>
</dbReference>
<feature type="transmembrane region" description="Helical" evidence="6">
    <location>
        <begin position="250"/>
        <end position="271"/>
    </location>
</feature>
<comment type="subcellular location">
    <subcellularLocation>
        <location evidence="1">Cell membrane</location>
        <topology evidence="1">Multi-pass membrane protein</topology>
    </subcellularLocation>
</comment>
<reference evidence="9" key="1">
    <citation type="submission" date="2020-04" db="EMBL/GenBank/DDBJ databases">
        <title>Deep metagenomics examines the oral microbiome during advanced dental caries in children, revealing novel taxa and co-occurrences with host molecules.</title>
        <authorList>
            <person name="Baker J.L."/>
            <person name="Morton J.T."/>
            <person name="Dinis M."/>
            <person name="Alvarez R."/>
            <person name="Tran N.C."/>
            <person name="Knight R."/>
            <person name="Edlund A."/>
        </authorList>
    </citation>
    <scope>NUCLEOTIDE SEQUENCE</scope>
    <source>
        <strain evidence="9">JCVI_25_bin.9</strain>
    </source>
</reference>
<evidence type="ECO:0000313" key="10">
    <source>
        <dbReference type="Proteomes" id="UP000757461"/>
    </source>
</evidence>
<evidence type="ECO:0000256" key="6">
    <source>
        <dbReference type="SAM" id="Phobius"/>
    </source>
</evidence>
<evidence type="ECO:0000256" key="3">
    <source>
        <dbReference type="ARBA" id="ARBA00022692"/>
    </source>
</evidence>
<name>A0A930HYT0_9BACT</name>
<dbReference type="RefSeq" id="WP_219496918.1">
    <property type="nucleotide sequence ID" value="NZ_JABZSL010000006.1"/>
</dbReference>
<dbReference type="Pfam" id="PF03772">
    <property type="entry name" value="Competence"/>
    <property type="match status" value="1"/>
</dbReference>
<dbReference type="InterPro" id="IPR004477">
    <property type="entry name" value="ComEC_N"/>
</dbReference>
<keyword evidence="5 6" id="KW-0472">Membrane</keyword>
<gene>
    <name evidence="9" type="ORF">HXN33_03865</name>
</gene>
<feature type="transmembrane region" description="Helical" evidence="6">
    <location>
        <begin position="12"/>
        <end position="30"/>
    </location>
</feature>
<feature type="transmembrane region" description="Helical" evidence="6">
    <location>
        <begin position="487"/>
        <end position="509"/>
    </location>
</feature>
<dbReference type="AlphaFoldDB" id="A0A930HYT0"/>
<evidence type="ECO:0000256" key="2">
    <source>
        <dbReference type="ARBA" id="ARBA00022475"/>
    </source>
</evidence>
<keyword evidence="4 6" id="KW-1133">Transmembrane helix</keyword>
<feature type="domain" description="ComEC/Rec2-related protein" evidence="7">
    <location>
        <begin position="230"/>
        <end position="505"/>
    </location>
</feature>
<feature type="transmembrane region" description="Helical" evidence="6">
    <location>
        <begin position="358"/>
        <end position="378"/>
    </location>
</feature>
<dbReference type="Pfam" id="PF13567">
    <property type="entry name" value="DUF4131"/>
    <property type="match status" value="1"/>
</dbReference>
<proteinExistence type="predicted"/>
<dbReference type="PANTHER" id="PTHR30619:SF1">
    <property type="entry name" value="RECOMBINATION PROTEIN 2"/>
    <property type="match status" value="1"/>
</dbReference>
<feature type="transmembrane region" description="Helical" evidence="6">
    <location>
        <begin position="390"/>
        <end position="413"/>
    </location>
</feature>
<evidence type="ECO:0000256" key="5">
    <source>
        <dbReference type="ARBA" id="ARBA00023136"/>
    </source>
</evidence>
<feature type="transmembrane region" description="Helical" evidence="6">
    <location>
        <begin position="36"/>
        <end position="55"/>
    </location>
</feature>
<sequence length="514" mass="58900">MKRKIDLRMYPFVKLVIPLGLGIVVGDTIWDIFPRVYWWILLCGSIFMTFVVSHWKYFQSFMMLLTIFFLGAILTIEKEHAMLIKLPKGQVEYEAIIQTEPVVHGKIIQVDLLVLSAASPLKVKADILRDTITNRYKKLHVGDGINAKSFIEKPRNFTGDSFDYARWLRFHGFSAETFIYYDQWEKARVEVRSLGVFQRVSLLMRVYRQRIVSKLEKELAGNNLAVVSAMVLGDRSQLSKSLKDDYSISGASHVLALSGLHLAVVYGLLLLLLKGLSNLLPVLRRKGLREFIILFTVWGYVTLVGFSPSVVRSAVMLTIYSFVSLLNRDRLSVNTLALTAFIMLLINPFSLFDVGFQLSFMAVWAIMVFYSPIYHALSDKLLEKSIIMRYLWAMLVVSFSAQIGTAPLIMYYFGRFSTVSLFTGFVAIPITTVILYLAFFMLLLSSFSSIDSFMGYLVNMLADWLNTFLHWFSLLPWASIEHIHLPLLYVLAYYCLLMILSLPWSFYMADAELE</sequence>
<dbReference type="EMBL" id="JABZSQ010000047">
    <property type="protein sequence ID" value="MBF1414700.1"/>
    <property type="molecule type" value="Genomic_DNA"/>
</dbReference>
<evidence type="ECO:0000256" key="1">
    <source>
        <dbReference type="ARBA" id="ARBA00004651"/>
    </source>
</evidence>
<feature type="transmembrane region" description="Helical" evidence="6">
    <location>
        <begin position="419"/>
        <end position="444"/>
    </location>
</feature>
<evidence type="ECO:0000259" key="8">
    <source>
        <dbReference type="Pfam" id="PF13567"/>
    </source>
</evidence>
<feature type="transmembrane region" description="Helical" evidence="6">
    <location>
        <begin position="456"/>
        <end position="475"/>
    </location>
</feature>